<accession>A0A816E4X3</accession>
<dbReference type="Proteomes" id="UP000663829">
    <property type="component" value="Unassembled WGS sequence"/>
</dbReference>
<proteinExistence type="predicted"/>
<dbReference type="EMBL" id="CAJNOQ010049199">
    <property type="protein sequence ID" value="CAF1645847.1"/>
    <property type="molecule type" value="Genomic_DNA"/>
</dbReference>
<evidence type="ECO:0000256" key="1">
    <source>
        <dbReference type="SAM" id="MobiDB-lite"/>
    </source>
</evidence>
<protein>
    <submittedName>
        <fullName evidence="2">Uncharacterized protein</fullName>
    </submittedName>
</protein>
<feature type="region of interest" description="Disordered" evidence="1">
    <location>
        <begin position="1"/>
        <end position="39"/>
    </location>
</feature>
<evidence type="ECO:0000313" key="3">
    <source>
        <dbReference type="EMBL" id="CAF4564914.1"/>
    </source>
</evidence>
<dbReference type="EMBL" id="CAJOBC010118849">
    <property type="protein sequence ID" value="CAF4564914.1"/>
    <property type="molecule type" value="Genomic_DNA"/>
</dbReference>
<comment type="caution">
    <text evidence="2">The sequence shown here is derived from an EMBL/GenBank/DDBJ whole genome shotgun (WGS) entry which is preliminary data.</text>
</comment>
<reference evidence="2" key="1">
    <citation type="submission" date="2021-02" db="EMBL/GenBank/DDBJ databases">
        <authorList>
            <person name="Nowell W R."/>
        </authorList>
    </citation>
    <scope>NUCLEOTIDE SEQUENCE</scope>
</reference>
<organism evidence="2 4">
    <name type="scientific">Didymodactylos carnosus</name>
    <dbReference type="NCBI Taxonomy" id="1234261"/>
    <lineage>
        <taxon>Eukaryota</taxon>
        <taxon>Metazoa</taxon>
        <taxon>Spiralia</taxon>
        <taxon>Gnathifera</taxon>
        <taxon>Rotifera</taxon>
        <taxon>Eurotatoria</taxon>
        <taxon>Bdelloidea</taxon>
        <taxon>Philodinida</taxon>
        <taxon>Philodinidae</taxon>
        <taxon>Didymodactylos</taxon>
    </lineage>
</organism>
<evidence type="ECO:0000313" key="2">
    <source>
        <dbReference type="EMBL" id="CAF1645847.1"/>
    </source>
</evidence>
<gene>
    <name evidence="2" type="ORF">GPM918_LOCUS45221</name>
    <name evidence="3" type="ORF">SRO942_LOCUS47542</name>
</gene>
<feature type="non-terminal residue" evidence="2">
    <location>
        <position position="1"/>
    </location>
</feature>
<name>A0A816E4X3_9BILA</name>
<dbReference type="AlphaFoldDB" id="A0A816E4X3"/>
<evidence type="ECO:0000313" key="4">
    <source>
        <dbReference type="Proteomes" id="UP000663829"/>
    </source>
</evidence>
<sequence>LRNRRSDNTNVGDAPIEHYSESESTEEENDEGESKYASN</sequence>
<dbReference type="Proteomes" id="UP000681722">
    <property type="component" value="Unassembled WGS sequence"/>
</dbReference>
<keyword evidence="4" id="KW-1185">Reference proteome</keyword>